<feature type="region of interest" description="Disordered" evidence="9">
    <location>
        <begin position="59"/>
        <end position="87"/>
    </location>
</feature>
<keyword evidence="5 10" id="KW-0472">Membrane</keyword>
<feature type="transmembrane region" description="Helical" evidence="10">
    <location>
        <begin position="130"/>
        <end position="150"/>
    </location>
</feature>
<protein>
    <recommendedName>
        <fullName evidence="12">G-protein coupled receptors family 1 profile domain-containing protein</fullName>
    </recommendedName>
</protein>
<keyword evidence="4 8" id="KW-0297">G-protein coupled receptor</keyword>
<sequence>MCRSHAFILTTLVYIFTSSGDRVLQRLNEDIVNGTKVMIPGYSVGANDNGTEAVTSITSHQKRFDNEDTSNKDQGFNLDDHTSTSFSAPTSETKEFLSLADDGYTTTTVYIQIYQSTATSHNGSNEVSSLWWPSLIDYIVMPTSLVVGLFGNVMTMAVMRRAIFQVTPTAIILNLLSAADTAVLLMVPWNAMTFQSLIGFDARGLHWLGCKFFFWTWRTAKMASSWCIVLISLERYIAIIYPLKVRNIITKRSTAYTIAVVCSAIFLFNGVRFAFADVARNGMCLAAIPDNPRHATLAHNLVVLGTSLSAYVPSILVFFLNLTSVSTLMRQSRRRSTLTVGRPVQVTRQHKTNRHLSLMLFGVSFAFQILVTPIAILHVVATLKNVALFHTIELTWLVSRKLAMIMEQLNYCINFYLYVLCSRVFADQFLILIGCDRQVPRRESGEIVHT</sequence>
<evidence type="ECO:0000313" key="14">
    <source>
        <dbReference type="Proteomes" id="UP001208570"/>
    </source>
</evidence>
<dbReference type="PANTHER" id="PTHR24243">
    <property type="entry name" value="G-PROTEIN COUPLED RECEPTOR"/>
    <property type="match status" value="1"/>
</dbReference>
<evidence type="ECO:0000256" key="10">
    <source>
        <dbReference type="SAM" id="Phobius"/>
    </source>
</evidence>
<evidence type="ECO:0000256" key="11">
    <source>
        <dbReference type="SAM" id="SignalP"/>
    </source>
</evidence>
<evidence type="ECO:0000256" key="8">
    <source>
        <dbReference type="RuleBase" id="RU000688"/>
    </source>
</evidence>
<dbReference type="CDD" id="cd14978">
    <property type="entry name" value="7tmA_FMRFamide_R-like"/>
    <property type="match status" value="1"/>
</dbReference>
<feature type="chain" id="PRO_5042201203" description="G-protein coupled receptors family 1 profile domain-containing protein" evidence="11">
    <location>
        <begin position="21"/>
        <end position="450"/>
    </location>
</feature>
<accession>A0AAD9JK76</accession>
<keyword evidence="2 8" id="KW-0812">Transmembrane</keyword>
<dbReference type="PROSITE" id="PS00237">
    <property type="entry name" value="G_PROTEIN_RECEP_F1_1"/>
    <property type="match status" value="1"/>
</dbReference>
<dbReference type="Proteomes" id="UP001208570">
    <property type="component" value="Unassembled WGS sequence"/>
</dbReference>
<dbReference type="GO" id="GO:0005886">
    <property type="term" value="C:plasma membrane"/>
    <property type="evidence" value="ECO:0007669"/>
    <property type="project" value="TreeGrafter"/>
</dbReference>
<evidence type="ECO:0000256" key="3">
    <source>
        <dbReference type="ARBA" id="ARBA00022989"/>
    </source>
</evidence>
<dbReference type="Pfam" id="PF00001">
    <property type="entry name" value="7tm_1"/>
    <property type="match status" value="1"/>
</dbReference>
<feature type="domain" description="G-protein coupled receptors family 1 profile" evidence="12">
    <location>
        <begin position="151"/>
        <end position="418"/>
    </location>
</feature>
<dbReference type="SUPFAM" id="SSF81321">
    <property type="entry name" value="Family A G protein-coupled receptor-like"/>
    <property type="match status" value="1"/>
</dbReference>
<dbReference type="InterPro" id="IPR017452">
    <property type="entry name" value="GPCR_Rhodpsn_7TM"/>
</dbReference>
<keyword evidence="14" id="KW-1185">Reference proteome</keyword>
<proteinExistence type="inferred from homology"/>
<name>A0AAD9JK76_9ANNE</name>
<evidence type="ECO:0000256" key="1">
    <source>
        <dbReference type="ARBA" id="ARBA00004141"/>
    </source>
</evidence>
<evidence type="ECO:0000259" key="12">
    <source>
        <dbReference type="PROSITE" id="PS50262"/>
    </source>
</evidence>
<feature type="compositionally biased region" description="Basic and acidic residues" evidence="9">
    <location>
        <begin position="62"/>
        <end position="71"/>
    </location>
</feature>
<evidence type="ECO:0000256" key="9">
    <source>
        <dbReference type="SAM" id="MobiDB-lite"/>
    </source>
</evidence>
<feature type="transmembrane region" description="Helical" evidence="10">
    <location>
        <begin position="255"/>
        <end position="275"/>
    </location>
</feature>
<organism evidence="13 14">
    <name type="scientific">Paralvinella palmiformis</name>
    <dbReference type="NCBI Taxonomy" id="53620"/>
    <lineage>
        <taxon>Eukaryota</taxon>
        <taxon>Metazoa</taxon>
        <taxon>Spiralia</taxon>
        <taxon>Lophotrochozoa</taxon>
        <taxon>Annelida</taxon>
        <taxon>Polychaeta</taxon>
        <taxon>Sedentaria</taxon>
        <taxon>Canalipalpata</taxon>
        <taxon>Terebellida</taxon>
        <taxon>Terebelliformia</taxon>
        <taxon>Alvinellidae</taxon>
        <taxon>Paralvinella</taxon>
    </lineage>
</organism>
<dbReference type="PANTHER" id="PTHR24243:SF230">
    <property type="entry name" value="G-PROTEIN COUPLED RECEPTORS FAMILY 1 PROFILE DOMAIN-CONTAINING PROTEIN"/>
    <property type="match status" value="1"/>
</dbReference>
<comment type="similarity">
    <text evidence="8">Belongs to the G-protein coupled receptor 1 family.</text>
</comment>
<keyword evidence="11" id="KW-0732">Signal</keyword>
<evidence type="ECO:0000256" key="2">
    <source>
        <dbReference type="ARBA" id="ARBA00022692"/>
    </source>
</evidence>
<dbReference type="AlphaFoldDB" id="A0AAD9JK76"/>
<dbReference type="PROSITE" id="PS50262">
    <property type="entry name" value="G_PROTEIN_RECEP_F1_2"/>
    <property type="match status" value="1"/>
</dbReference>
<keyword evidence="7 8" id="KW-0807">Transducer</keyword>
<feature type="transmembrane region" description="Helical" evidence="10">
    <location>
        <begin position="310"/>
        <end position="329"/>
    </location>
</feature>
<comment type="subcellular location">
    <subcellularLocation>
        <location evidence="1">Membrane</location>
        <topology evidence="1">Multi-pass membrane protein</topology>
    </subcellularLocation>
</comment>
<evidence type="ECO:0000256" key="5">
    <source>
        <dbReference type="ARBA" id="ARBA00023136"/>
    </source>
</evidence>
<comment type="caution">
    <text evidence="13">The sequence shown here is derived from an EMBL/GenBank/DDBJ whole genome shotgun (WGS) entry which is preliminary data.</text>
</comment>
<dbReference type="EMBL" id="JAODUP010000263">
    <property type="protein sequence ID" value="KAK2154606.1"/>
    <property type="molecule type" value="Genomic_DNA"/>
</dbReference>
<keyword evidence="6 8" id="KW-0675">Receptor</keyword>
<feature type="transmembrane region" description="Helical" evidence="10">
    <location>
        <begin position="358"/>
        <end position="381"/>
    </location>
</feature>
<dbReference type="InterPro" id="IPR000276">
    <property type="entry name" value="GPCR_Rhodpsn"/>
</dbReference>
<feature type="signal peptide" evidence="11">
    <location>
        <begin position="1"/>
        <end position="20"/>
    </location>
</feature>
<evidence type="ECO:0000256" key="7">
    <source>
        <dbReference type="ARBA" id="ARBA00023224"/>
    </source>
</evidence>
<gene>
    <name evidence="13" type="ORF">LSH36_263g00000</name>
</gene>
<evidence type="ECO:0000256" key="6">
    <source>
        <dbReference type="ARBA" id="ARBA00023170"/>
    </source>
</evidence>
<reference evidence="13" key="1">
    <citation type="journal article" date="2023" name="Mol. Biol. Evol.">
        <title>Third-Generation Sequencing Reveals the Adaptive Role of the Epigenome in Three Deep-Sea Polychaetes.</title>
        <authorList>
            <person name="Perez M."/>
            <person name="Aroh O."/>
            <person name="Sun Y."/>
            <person name="Lan Y."/>
            <person name="Juniper S.K."/>
            <person name="Young C.R."/>
            <person name="Angers B."/>
            <person name="Qian P.Y."/>
        </authorList>
    </citation>
    <scope>NUCLEOTIDE SEQUENCE</scope>
    <source>
        <strain evidence="13">P08H-3</strain>
    </source>
</reference>
<keyword evidence="3 10" id="KW-1133">Transmembrane helix</keyword>
<feature type="transmembrane region" description="Helical" evidence="10">
    <location>
        <begin position="162"/>
        <end position="187"/>
    </location>
</feature>
<dbReference type="PRINTS" id="PR00237">
    <property type="entry name" value="GPCRRHODOPSN"/>
</dbReference>
<evidence type="ECO:0000313" key="13">
    <source>
        <dbReference type="EMBL" id="KAK2154606.1"/>
    </source>
</evidence>
<dbReference type="Gene3D" id="1.20.1070.10">
    <property type="entry name" value="Rhodopsin 7-helix transmembrane proteins"/>
    <property type="match status" value="1"/>
</dbReference>
<evidence type="ECO:0000256" key="4">
    <source>
        <dbReference type="ARBA" id="ARBA00023040"/>
    </source>
</evidence>
<dbReference type="GO" id="GO:0004930">
    <property type="term" value="F:G protein-coupled receptor activity"/>
    <property type="evidence" value="ECO:0007669"/>
    <property type="project" value="UniProtKB-KW"/>
</dbReference>